<dbReference type="GeneID" id="85498871"/>
<organism evidence="3 4">
    <name type="scientific">Cutaneotrichosporon cavernicola</name>
    <dbReference type="NCBI Taxonomy" id="279322"/>
    <lineage>
        <taxon>Eukaryota</taxon>
        <taxon>Fungi</taxon>
        <taxon>Dikarya</taxon>
        <taxon>Basidiomycota</taxon>
        <taxon>Agaricomycotina</taxon>
        <taxon>Tremellomycetes</taxon>
        <taxon>Trichosporonales</taxon>
        <taxon>Trichosporonaceae</taxon>
        <taxon>Cutaneotrichosporon</taxon>
    </lineage>
</organism>
<feature type="transmembrane region" description="Helical" evidence="2">
    <location>
        <begin position="301"/>
        <end position="322"/>
    </location>
</feature>
<dbReference type="GO" id="GO:0016020">
    <property type="term" value="C:membrane"/>
    <property type="evidence" value="ECO:0007669"/>
    <property type="project" value="TreeGrafter"/>
</dbReference>
<dbReference type="RefSeq" id="XP_060460266.1">
    <property type="nucleotide sequence ID" value="XM_060604031.1"/>
</dbReference>
<feature type="transmembrane region" description="Helical" evidence="2">
    <location>
        <begin position="178"/>
        <end position="197"/>
    </location>
</feature>
<dbReference type="PANTHER" id="PTHR41807:SF1">
    <property type="entry name" value="GLUTATHIONE TRANSFERASE 3"/>
    <property type="match status" value="1"/>
</dbReference>
<feature type="transmembrane region" description="Helical" evidence="2">
    <location>
        <begin position="249"/>
        <end position="274"/>
    </location>
</feature>
<gene>
    <name evidence="3" type="ORF">CcaverHIS019_0705820</name>
</gene>
<keyword evidence="2" id="KW-0812">Transmembrane</keyword>
<reference evidence="3" key="1">
    <citation type="journal article" date="2023" name="BMC Genomics">
        <title>Chromosome-level genome assemblies of Cutaneotrichosporon spp. (Trichosporonales, Basidiomycota) reveal imbalanced evolution between nucleotide sequences and chromosome synteny.</title>
        <authorList>
            <person name="Kobayashi Y."/>
            <person name="Kayamori A."/>
            <person name="Aoki K."/>
            <person name="Shiwa Y."/>
            <person name="Matsutani M."/>
            <person name="Fujita N."/>
            <person name="Sugita T."/>
            <person name="Iwasaki W."/>
            <person name="Tanaka N."/>
            <person name="Takashima M."/>
        </authorList>
    </citation>
    <scope>NUCLEOTIDE SEQUENCE</scope>
    <source>
        <strain evidence="3">HIS019</strain>
    </source>
</reference>
<evidence type="ECO:0000313" key="3">
    <source>
        <dbReference type="EMBL" id="BEI95001.1"/>
    </source>
</evidence>
<dbReference type="Proteomes" id="UP001233271">
    <property type="component" value="Chromosome 7b"/>
</dbReference>
<protein>
    <submittedName>
        <fullName evidence="3">Uncharacterized protein</fullName>
    </submittedName>
</protein>
<name>A0AA48LA40_9TREE</name>
<evidence type="ECO:0000256" key="2">
    <source>
        <dbReference type="SAM" id="Phobius"/>
    </source>
</evidence>
<feature type="transmembrane region" description="Helical" evidence="2">
    <location>
        <begin position="334"/>
        <end position="354"/>
    </location>
</feature>
<dbReference type="EMBL" id="AP028219">
    <property type="protein sequence ID" value="BEI95001.1"/>
    <property type="molecule type" value="Genomic_DNA"/>
</dbReference>
<feature type="transmembrane region" description="Helical" evidence="2">
    <location>
        <begin position="217"/>
        <end position="237"/>
    </location>
</feature>
<keyword evidence="2" id="KW-0472">Membrane</keyword>
<keyword evidence="2" id="KW-1133">Transmembrane helix</keyword>
<evidence type="ECO:0000256" key="1">
    <source>
        <dbReference type="SAM" id="MobiDB-lite"/>
    </source>
</evidence>
<dbReference type="KEGG" id="ccac:CcaHIS019_0705820"/>
<dbReference type="AlphaFoldDB" id="A0AA48LA40"/>
<keyword evidence="4" id="KW-1185">Reference proteome</keyword>
<proteinExistence type="predicted"/>
<feature type="region of interest" description="Disordered" evidence="1">
    <location>
        <begin position="47"/>
        <end position="88"/>
    </location>
</feature>
<dbReference type="PANTHER" id="PTHR41807">
    <property type="entry name" value="GLUTATHIONE TRANSFERASE 3"/>
    <property type="match status" value="1"/>
</dbReference>
<sequence length="355" mass="39501">MSTFSGSLIGKRKADLVEIAEALGVDDAASKNMVTLREDIQTRLDTDAEKYRTHPQFEGLYRRTRRSHVEANDDSDSPAPEKTPRTRRSLAKVVDHLTEAASVPLPDSPAKVFRSVAQDTTEAFREVADDALALVETDTRNIVARLRDGADEVARVIRPVVHHTEEHWRNARDIFSQADNLLIAAIALEGAALYYRVTKFHHITLTFPPRDTEPGSFGTFFGNAFSWAPTLAWTFVVPRYSHFWQRSDVWPALTWWLGATVLPPLFLSTIVSFVPQKGVNPRRGVTTRYQSANPPTPTVDALTFAIFRFAILLAVLYDAAPFNLTYALNLSGDATLRVLNAGVLFALVLAQRLAA</sequence>
<evidence type="ECO:0000313" key="4">
    <source>
        <dbReference type="Proteomes" id="UP001233271"/>
    </source>
</evidence>
<accession>A0AA48LA40</accession>
<dbReference type="InterPro" id="IPR038872">
    <property type="entry name" value="Put_GTT3"/>
</dbReference>